<organism evidence="2">
    <name type="scientific">marine sediment metagenome</name>
    <dbReference type="NCBI Taxonomy" id="412755"/>
    <lineage>
        <taxon>unclassified sequences</taxon>
        <taxon>metagenomes</taxon>
        <taxon>ecological metagenomes</taxon>
    </lineage>
</organism>
<dbReference type="InterPro" id="IPR003615">
    <property type="entry name" value="HNH_nuc"/>
</dbReference>
<dbReference type="EMBL" id="LAZR01000319">
    <property type="protein sequence ID" value="KKN74894.1"/>
    <property type="molecule type" value="Genomic_DNA"/>
</dbReference>
<comment type="caution">
    <text evidence="2">The sequence shown here is derived from an EMBL/GenBank/DDBJ whole genome shotgun (WGS) entry which is preliminary data.</text>
</comment>
<name>A0A0F9T6T0_9ZZZZ</name>
<sequence>MDNFWSRVLKTDTCWLWRGVTSQGYGRSPIRCDGKYIYALAHRVAYEELVGPIPEGLQLDHLCRVRNCVNPAHLEAVTSGENTRRGDTGKNNAIKTHCPKGHPYDEENTRILPNGWRVCKECAHIHHNNHYWRKKLSRNLWEA</sequence>
<accession>A0A0F9T6T0</accession>
<feature type="domain" description="HNH nuclease" evidence="1">
    <location>
        <begin position="40"/>
        <end position="84"/>
    </location>
</feature>
<dbReference type="Pfam" id="PF13392">
    <property type="entry name" value="HNH_3"/>
    <property type="match status" value="1"/>
</dbReference>
<dbReference type="AlphaFoldDB" id="A0A0F9T6T0"/>
<dbReference type="Gene3D" id="3.90.75.10">
    <property type="entry name" value="Homing Intron 3 (I-ppo) Encoded Endonuclease, Chain A"/>
    <property type="match status" value="1"/>
</dbReference>
<evidence type="ECO:0000313" key="2">
    <source>
        <dbReference type="EMBL" id="KKN74894.1"/>
    </source>
</evidence>
<dbReference type="InterPro" id="IPR044925">
    <property type="entry name" value="His-Me_finger_sf"/>
</dbReference>
<gene>
    <name evidence="2" type="ORF">LCGC14_0386430</name>
</gene>
<reference evidence="2" key="1">
    <citation type="journal article" date="2015" name="Nature">
        <title>Complex archaea that bridge the gap between prokaryotes and eukaryotes.</title>
        <authorList>
            <person name="Spang A."/>
            <person name="Saw J.H."/>
            <person name="Jorgensen S.L."/>
            <person name="Zaremba-Niedzwiedzka K."/>
            <person name="Martijn J."/>
            <person name="Lind A.E."/>
            <person name="van Eijk R."/>
            <person name="Schleper C."/>
            <person name="Guy L."/>
            <person name="Ettema T.J."/>
        </authorList>
    </citation>
    <scope>NUCLEOTIDE SEQUENCE</scope>
</reference>
<evidence type="ECO:0000259" key="1">
    <source>
        <dbReference type="Pfam" id="PF13392"/>
    </source>
</evidence>
<dbReference type="GO" id="GO:0004519">
    <property type="term" value="F:endonuclease activity"/>
    <property type="evidence" value="ECO:0007669"/>
    <property type="project" value="InterPro"/>
</dbReference>
<proteinExistence type="predicted"/>
<dbReference type="SUPFAM" id="SSF54060">
    <property type="entry name" value="His-Me finger endonucleases"/>
    <property type="match status" value="1"/>
</dbReference>
<dbReference type="InterPro" id="IPR044930">
    <property type="entry name" value="Homing_endonuclease_His-Me"/>
</dbReference>
<protein>
    <recommendedName>
        <fullName evidence="1">HNH nuclease domain-containing protein</fullName>
    </recommendedName>
</protein>